<dbReference type="InterPro" id="IPR042278">
    <property type="entry name" value="Mfa-like_1_N"/>
</dbReference>
<dbReference type="SUPFAM" id="SSF51126">
    <property type="entry name" value="Pectin lyase-like"/>
    <property type="match status" value="1"/>
</dbReference>
<dbReference type="EMBL" id="JRGF01000014">
    <property type="protein sequence ID" value="KHE41111.1"/>
    <property type="molecule type" value="Genomic_DNA"/>
</dbReference>
<name>A0ABR4YHQ6_9BACT</name>
<dbReference type="InterPro" id="IPR011050">
    <property type="entry name" value="Pectin_lyase_fold/virulence"/>
</dbReference>
<gene>
    <name evidence="2" type="ORF">LG35_09085</name>
</gene>
<accession>A0ABR4YHQ6</accession>
<evidence type="ECO:0000256" key="1">
    <source>
        <dbReference type="SAM" id="SignalP"/>
    </source>
</evidence>
<evidence type="ECO:0000313" key="2">
    <source>
        <dbReference type="EMBL" id="KHE41111.1"/>
    </source>
</evidence>
<keyword evidence="1" id="KW-0732">Signal</keyword>
<dbReference type="PROSITE" id="PS51257">
    <property type="entry name" value="PROKAR_LIPOPROTEIN"/>
    <property type="match status" value="1"/>
</dbReference>
<dbReference type="Gene3D" id="2.160.20.110">
    <property type="match status" value="1"/>
</dbReference>
<proteinExistence type="predicted"/>
<evidence type="ECO:0008006" key="4">
    <source>
        <dbReference type="Google" id="ProtNLM"/>
    </source>
</evidence>
<feature type="chain" id="PRO_5046696346" description="GLUG domain-containing protein" evidence="1">
    <location>
        <begin position="23"/>
        <end position="607"/>
    </location>
</feature>
<dbReference type="RefSeq" id="WP_035474118.1">
    <property type="nucleotide sequence ID" value="NZ_JRGF01000014.1"/>
</dbReference>
<keyword evidence="3" id="KW-1185">Reference proteome</keyword>
<sequence length="607" mass="65748">MRKILTVATGILLLAASCSKEADNETKLPAPGENQIRATIEPVFSDATTRSEFDSNMKIIWSLGDQIGVMTPEKPDANMTYAIREQEHCSAGIFTLDADIKLESDTFYAYYPRTANDCCMTDEAELSLVLPAVQTYKKNSFATNANIAVAVSTDGREYAFRNACSYLDVKLQGDGIVLDKIVITAGKDNGLPNQKLYLAGSGKVCFNDYDSEPVFELDGSSDNNRSITLNCDNVALEADAPTDFYFVMPAGTYSGITVDVYTADGQKISYVKGLLGEGLVFERNTVNSFKVETITTAPTDEVEEVDNVYTVSTPQQWNWLAAQVDTGNTFEGKTITLAQDLDFDGIEFISMGMEADYMTDTSLPLHPFQGTIEGNGRTISNVNLSSDGRACGIIGYGRECTVRNLTLSDITVTGAGKWKGALVGYLWNGTVENVHVINALIHPYEETLPQEPYRYSYRIGGMIGFWSGDKDAAISNVSIRNAEVHGSYAIAGLIGGIQGAGKKTIKAAVTDGITVTNHGFPYIYGSDCYFDSAALLGDCTNKRGELVLTNITIGSWALYDQSDESVTKTLTDQTWCHLPYVGEMDGNSPITLDSASLSPIPVTATEG</sequence>
<comment type="caution">
    <text evidence="2">The sequence shown here is derived from an EMBL/GenBank/DDBJ whole genome shotgun (WGS) entry which is preliminary data.</text>
</comment>
<dbReference type="Gene3D" id="2.60.40.2620">
    <property type="entry name" value="Fimbrillin-like"/>
    <property type="match status" value="1"/>
</dbReference>
<organism evidence="2 3">
    <name type="scientific">Alistipes inops</name>
    <dbReference type="NCBI Taxonomy" id="1501391"/>
    <lineage>
        <taxon>Bacteria</taxon>
        <taxon>Pseudomonadati</taxon>
        <taxon>Bacteroidota</taxon>
        <taxon>Bacteroidia</taxon>
        <taxon>Bacteroidales</taxon>
        <taxon>Rikenellaceae</taxon>
        <taxon>Alistipes</taxon>
    </lineage>
</organism>
<feature type="signal peptide" evidence="1">
    <location>
        <begin position="1"/>
        <end position="22"/>
    </location>
</feature>
<protein>
    <recommendedName>
        <fullName evidence="4">GLUG domain-containing protein</fullName>
    </recommendedName>
</protein>
<dbReference type="Proteomes" id="UP000030889">
    <property type="component" value="Unassembled WGS sequence"/>
</dbReference>
<reference evidence="2 3" key="1">
    <citation type="submission" date="2014-09" db="EMBL/GenBank/DDBJ databases">
        <title>Alistipes sp. 627, sp. nov., a novel member of the family Rikenellaceae isolated from human faeces.</title>
        <authorList>
            <person name="Shkoporov A.N."/>
            <person name="Chaplin A.V."/>
            <person name="Motuzova O.V."/>
            <person name="Kafarskaia L.I."/>
            <person name="Khokhlova E.V."/>
            <person name="Efimov B.A."/>
        </authorList>
    </citation>
    <scope>NUCLEOTIDE SEQUENCE [LARGE SCALE GENOMIC DNA]</scope>
    <source>
        <strain evidence="2 3">627</strain>
    </source>
</reference>
<evidence type="ECO:0000313" key="3">
    <source>
        <dbReference type="Proteomes" id="UP000030889"/>
    </source>
</evidence>
<dbReference type="CDD" id="cd13120">
    <property type="entry name" value="BF2867_like_N"/>
    <property type="match status" value="1"/>
</dbReference>